<protein>
    <submittedName>
        <fullName evidence="1">Uncharacterized protein</fullName>
    </submittedName>
</protein>
<dbReference type="Proteomes" id="UP000008227">
    <property type="component" value="Chromosome 5"/>
</dbReference>
<sequence>GAEPSEGRLLAMIFGYLDVRDKGRAAQVSCAALTCAPATTSVTRASCIWPWAACASRGWTSPFVTRWGTRVWLT</sequence>
<proteinExistence type="predicted"/>
<reference evidence="1" key="3">
    <citation type="submission" date="2025-09" db="UniProtKB">
        <authorList>
            <consortium name="Ensembl"/>
        </authorList>
    </citation>
    <scope>IDENTIFICATION</scope>
</reference>
<accession>A0A8W4FA30</accession>
<keyword evidence="2" id="KW-1185">Reference proteome</keyword>
<name>A0A8W4FA30_PIG</name>
<reference evidence="1" key="1">
    <citation type="journal article" date="2020" name="Gigascience">
        <title>An improved pig reference genome sequence to enable pig genetics and genomics research.</title>
        <authorList>
            <person name="Warr A."/>
            <person name="Affara N."/>
            <person name="Aken B."/>
            <person name="Beiki H."/>
            <person name="Bickhart D.M."/>
            <person name="Billis K."/>
            <person name="Chow W."/>
            <person name="Eory L."/>
            <person name="Finlayson H.A."/>
            <person name="Flicek P."/>
            <person name="Giron C.G."/>
            <person name="Griffin D.K."/>
            <person name="Hall R."/>
            <person name="Hannum G."/>
            <person name="Hourlier T."/>
            <person name="Howe K."/>
            <person name="Hume D.A."/>
            <person name="Izuogu O."/>
            <person name="Kim K."/>
            <person name="Koren S."/>
            <person name="Liu H."/>
            <person name="Manchanda N."/>
            <person name="Martin F.J."/>
            <person name="Nonneman D.J."/>
            <person name="O'Connor R.E."/>
            <person name="Phillippy A.M."/>
            <person name="Rohrer G.A."/>
            <person name="Rosen B.D."/>
            <person name="Rund L.A."/>
            <person name="Sargent C.A."/>
            <person name="Schook L.B."/>
            <person name="Schroeder S.G."/>
            <person name="Schwartz A.S."/>
            <person name="Skinner B.M."/>
            <person name="Talbot R."/>
            <person name="Tseng E."/>
            <person name="Tuggle C.K."/>
            <person name="Watson M."/>
            <person name="Smith T.P.L."/>
            <person name="Archibald A.L."/>
        </authorList>
    </citation>
    <scope>NUCLEOTIDE SEQUENCE [LARGE SCALE GENOMIC DNA]</scope>
    <source>
        <strain evidence="1">Duroc</strain>
    </source>
</reference>
<reference evidence="1" key="2">
    <citation type="submission" date="2025-08" db="UniProtKB">
        <authorList>
            <consortium name="Ensembl"/>
        </authorList>
    </citation>
    <scope>IDENTIFICATION</scope>
</reference>
<evidence type="ECO:0000313" key="2">
    <source>
        <dbReference type="Proteomes" id="UP000008227"/>
    </source>
</evidence>
<dbReference type="AlphaFoldDB" id="A0A8W4FA30"/>
<evidence type="ECO:0000313" key="1">
    <source>
        <dbReference type="Ensembl" id="ENSSSCP00000076246.1"/>
    </source>
</evidence>
<dbReference type="Ensembl" id="ENSSSCT00000093261.1">
    <property type="protein sequence ID" value="ENSSSCP00000076246.1"/>
    <property type="gene ID" value="ENSSSCG00000052463.1"/>
</dbReference>
<organism evidence="1 2">
    <name type="scientific">Sus scrofa</name>
    <name type="common">Pig</name>
    <dbReference type="NCBI Taxonomy" id="9823"/>
    <lineage>
        <taxon>Eukaryota</taxon>
        <taxon>Metazoa</taxon>
        <taxon>Chordata</taxon>
        <taxon>Craniata</taxon>
        <taxon>Vertebrata</taxon>
        <taxon>Euteleostomi</taxon>
        <taxon>Mammalia</taxon>
        <taxon>Eutheria</taxon>
        <taxon>Laurasiatheria</taxon>
        <taxon>Artiodactyla</taxon>
        <taxon>Suina</taxon>
        <taxon>Suidae</taxon>
        <taxon>Sus</taxon>
    </lineage>
</organism>